<protein>
    <recommendedName>
        <fullName evidence="3">Cytotoxic translational repressor of toxin-antitoxin stability system</fullName>
    </recommendedName>
</protein>
<keyword evidence="2" id="KW-1185">Reference proteome</keyword>
<gene>
    <name evidence="1" type="ORF">ACEZDE_01025</name>
</gene>
<dbReference type="EMBL" id="JBHFAB010000001">
    <property type="protein sequence ID" value="MFC1415233.1"/>
    <property type="molecule type" value="Genomic_DNA"/>
</dbReference>
<proteinExistence type="predicted"/>
<accession>A0ABV6VNG4</accession>
<reference evidence="1 2" key="1">
    <citation type="submission" date="2024-09" db="EMBL/GenBank/DDBJ databases">
        <authorList>
            <person name="Lee S.D."/>
        </authorList>
    </citation>
    <scope>NUCLEOTIDE SEQUENCE [LARGE SCALE GENOMIC DNA]</scope>
    <source>
        <strain evidence="1 2">N8-3</strain>
    </source>
</reference>
<evidence type="ECO:0000313" key="1">
    <source>
        <dbReference type="EMBL" id="MFC1415233.1"/>
    </source>
</evidence>
<dbReference type="Proteomes" id="UP001592531">
    <property type="component" value="Unassembled WGS sequence"/>
</dbReference>
<organism evidence="1 2">
    <name type="scientific">Streptacidiphilus cavernicola</name>
    <dbReference type="NCBI Taxonomy" id="3342716"/>
    <lineage>
        <taxon>Bacteria</taxon>
        <taxon>Bacillati</taxon>
        <taxon>Actinomycetota</taxon>
        <taxon>Actinomycetes</taxon>
        <taxon>Kitasatosporales</taxon>
        <taxon>Streptomycetaceae</taxon>
        <taxon>Streptacidiphilus</taxon>
    </lineage>
</organism>
<comment type="caution">
    <text evidence="1">The sequence shown here is derived from an EMBL/GenBank/DDBJ whole genome shotgun (WGS) entry which is preliminary data.</text>
</comment>
<dbReference type="RefSeq" id="WP_380530582.1">
    <property type="nucleotide sequence ID" value="NZ_JBHFAB010000001.1"/>
</dbReference>
<sequence length="85" mass="9565">MESQRNVIFEALTAEVIDSLPADRWAVARITASLVQADPDRWPVLPGEVDLREGRFGCCRMTYTVKSGTVEIEGIGWVESHEVFR</sequence>
<evidence type="ECO:0000313" key="2">
    <source>
        <dbReference type="Proteomes" id="UP001592531"/>
    </source>
</evidence>
<evidence type="ECO:0008006" key="3">
    <source>
        <dbReference type="Google" id="ProtNLM"/>
    </source>
</evidence>
<name>A0ABV6VNG4_9ACTN</name>